<reference evidence="2" key="1">
    <citation type="submission" date="2024-05" db="EMBL/GenBank/DDBJ databases">
        <authorList>
            <person name="Mugo M.M."/>
            <person name="Musyoki A.M."/>
            <person name="Makumi A.M."/>
            <person name="Mutai I."/>
            <person name="Drechsel O."/>
            <person name="Kering K.K."/>
            <person name="Muturi P."/>
            <person name="Mbae C.K."/>
            <person name="Kariuki S.M."/>
        </authorList>
    </citation>
    <scope>NUCLEOTIDE SEQUENCE</scope>
</reference>
<keyword evidence="1" id="KW-0472">Membrane</keyword>
<accession>A0AAU8GIQ5</accession>
<proteinExistence type="predicted"/>
<evidence type="ECO:0000256" key="1">
    <source>
        <dbReference type="SAM" id="Phobius"/>
    </source>
</evidence>
<gene>
    <name evidence="2" type="ORF">DSCPLJFW_CDS0227</name>
</gene>
<name>A0AAU8GIQ5_9CAUD</name>
<dbReference type="EMBL" id="PP856729">
    <property type="protein sequence ID" value="XCH41877.1"/>
    <property type="molecule type" value="Genomic_DNA"/>
</dbReference>
<keyword evidence="1" id="KW-1133">Transmembrane helix</keyword>
<evidence type="ECO:0000313" key="2">
    <source>
        <dbReference type="EMBL" id="XCH41877.1"/>
    </source>
</evidence>
<protein>
    <submittedName>
        <fullName evidence="2">Membrane protein</fullName>
    </submittedName>
</protein>
<keyword evidence="1" id="KW-0812">Transmembrane</keyword>
<organism evidence="2">
    <name type="scientific">Salmonella phage vB_STmST313_KE31</name>
    <dbReference type="NCBI Taxonomy" id="3161181"/>
    <lineage>
        <taxon>Viruses</taxon>
        <taxon>Duplodnaviria</taxon>
        <taxon>Heunggongvirae</taxon>
        <taxon>Uroviricota</taxon>
        <taxon>Caudoviricetes</taxon>
        <taxon>Pantevenvirales</taxon>
        <taxon>Ackermannviridae</taxon>
        <taxon>Cvivirinae</taxon>
        <taxon>Kuttervirus</taxon>
    </lineage>
</organism>
<sequence length="239" mass="27252">MLMLSCGKLKSLIPIILPIALQQQKRTIIWQVYQNNIEGAYAPSFGGFMVIIDSTDILIAVLSMVGVCILVMGIKKSLGKRVVEAVSSDLQPENTTKNVKDIKLILSSRVSKSLVTSIDDFNLDHKDPDTTPEEYFQYFMGGLGWPFIGSCVSKSNCFYLKIACKDGYQAAVWFWNYNDTYDKQFLIYLHRLFKEYMNNGNVPIHKVETVESIVERARTRNGTKPDYLSKYGFVWKEDI</sequence>
<feature type="transmembrane region" description="Helical" evidence="1">
    <location>
        <begin position="57"/>
        <end position="74"/>
    </location>
</feature>